<evidence type="ECO:0000256" key="1">
    <source>
        <dbReference type="SAM" id="MobiDB-lite"/>
    </source>
</evidence>
<comment type="caution">
    <text evidence="2">The sequence shown here is derived from an EMBL/GenBank/DDBJ whole genome shotgun (WGS) entry which is preliminary data.</text>
</comment>
<keyword evidence="3" id="KW-1185">Reference proteome</keyword>
<feature type="compositionally biased region" description="Low complexity" evidence="1">
    <location>
        <begin position="211"/>
        <end position="243"/>
    </location>
</feature>
<dbReference type="AlphaFoldDB" id="A0A5R8KFW5"/>
<feature type="compositionally biased region" description="Polar residues" evidence="1">
    <location>
        <begin position="197"/>
        <end position="210"/>
    </location>
</feature>
<organism evidence="2 3">
    <name type="scientific">Phragmitibacter flavus</name>
    <dbReference type="NCBI Taxonomy" id="2576071"/>
    <lineage>
        <taxon>Bacteria</taxon>
        <taxon>Pseudomonadati</taxon>
        <taxon>Verrucomicrobiota</taxon>
        <taxon>Verrucomicrobiia</taxon>
        <taxon>Verrucomicrobiales</taxon>
        <taxon>Verrucomicrobiaceae</taxon>
        <taxon>Phragmitibacter</taxon>
    </lineage>
</organism>
<reference evidence="2 3" key="1">
    <citation type="submission" date="2019-05" db="EMBL/GenBank/DDBJ databases">
        <title>Verrucobacter flavum gen. nov., sp. nov. a new member of the family Verrucomicrobiaceae.</title>
        <authorList>
            <person name="Szuroczki S."/>
            <person name="Abbaszade G."/>
            <person name="Szabo A."/>
            <person name="Felfoldi T."/>
            <person name="Schumann P."/>
            <person name="Boka K."/>
            <person name="Keki Z."/>
            <person name="Toumi M."/>
            <person name="Toth E."/>
        </authorList>
    </citation>
    <scope>NUCLEOTIDE SEQUENCE [LARGE SCALE GENOMIC DNA]</scope>
    <source>
        <strain evidence="2 3">MG-N-17</strain>
    </source>
</reference>
<evidence type="ECO:0000313" key="2">
    <source>
        <dbReference type="EMBL" id="TLD70479.1"/>
    </source>
</evidence>
<proteinExistence type="predicted"/>
<evidence type="ECO:0000313" key="3">
    <source>
        <dbReference type="Proteomes" id="UP000306196"/>
    </source>
</evidence>
<dbReference type="EMBL" id="VAUV01000008">
    <property type="protein sequence ID" value="TLD70479.1"/>
    <property type="molecule type" value="Genomic_DNA"/>
</dbReference>
<accession>A0A5R8KFW5</accession>
<sequence>MKFNCSFLLRLAMGLMLLGLLGGEVAVAQSIFYSGIQHGKKVLHDDGTQTESVKDMNKGEITETTFDSRGTPISKKTFQVNRNGDPIQGVIHDGAGNLIAKVLFGFDDLGRLKEERCVNTSGEVFRRVIHQYDAAGQKLRPLAYDFKVNAPNMKVATLDFTGRKRAPERVTPGNAVNALNPGNPQPTGVVQPGGQPQIMSVSPSSGYVQPTQQQAYEEAYRQQQMQQTQMAPAQTQNQTQQAPGAPKEEKKRRFWPFGKKDK</sequence>
<dbReference type="Proteomes" id="UP000306196">
    <property type="component" value="Unassembled WGS sequence"/>
</dbReference>
<feature type="region of interest" description="Disordered" evidence="1">
    <location>
        <begin position="166"/>
        <end position="262"/>
    </location>
</feature>
<name>A0A5R8KFW5_9BACT</name>
<protein>
    <submittedName>
        <fullName evidence="2">Uncharacterized protein</fullName>
    </submittedName>
</protein>
<dbReference type="OrthoDB" id="189579at2"/>
<dbReference type="RefSeq" id="WP_138086535.1">
    <property type="nucleotide sequence ID" value="NZ_VAUV01000008.1"/>
</dbReference>
<gene>
    <name evidence="2" type="ORF">FEM03_12175</name>
</gene>